<protein>
    <submittedName>
        <fullName evidence="2">Uncharacterized protein</fullName>
    </submittedName>
</protein>
<evidence type="ECO:0000256" key="1">
    <source>
        <dbReference type="SAM" id="MobiDB-lite"/>
    </source>
</evidence>
<dbReference type="EMBL" id="KE561313">
    <property type="protein sequence ID" value="EPZ31073.1"/>
    <property type="molecule type" value="Genomic_DNA"/>
</dbReference>
<sequence length="79" mass="9298">MVKRTIPPINLEHAPMCKDLYDDYVKCFLESAREKNLKLGLARKEKMARYRKVENEYLQKENEKDNSTLTVDDNTAVFS</sequence>
<feature type="compositionally biased region" description="Polar residues" evidence="1">
    <location>
        <begin position="67"/>
        <end position="79"/>
    </location>
</feature>
<name>A0A075AN04_ROZAC</name>
<dbReference type="Proteomes" id="UP000030755">
    <property type="component" value="Unassembled WGS sequence"/>
</dbReference>
<gene>
    <name evidence="2" type="ORF">O9G_004647</name>
</gene>
<organism evidence="2 3">
    <name type="scientific">Rozella allomycis (strain CSF55)</name>
    <dbReference type="NCBI Taxonomy" id="988480"/>
    <lineage>
        <taxon>Eukaryota</taxon>
        <taxon>Fungi</taxon>
        <taxon>Fungi incertae sedis</taxon>
        <taxon>Cryptomycota</taxon>
        <taxon>Cryptomycota incertae sedis</taxon>
        <taxon>Rozella</taxon>
    </lineage>
</organism>
<dbReference type="AlphaFoldDB" id="A0A075AN04"/>
<dbReference type="HOGENOM" id="CLU_2607356_0_0_1"/>
<keyword evidence="3" id="KW-1185">Reference proteome</keyword>
<evidence type="ECO:0000313" key="2">
    <source>
        <dbReference type="EMBL" id="EPZ31073.1"/>
    </source>
</evidence>
<evidence type="ECO:0000313" key="3">
    <source>
        <dbReference type="Proteomes" id="UP000030755"/>
    </source>
</evidence>
<accession>A0A075AN04</accession>
<reference evidence="2 3" key="1">
    <citation type="journal article" date="2013" name="Curr. Biol.">
        <title>Shared signatures of parasitism and phylogenomics unite Cryptomycota and microsporidia.</title>
        <authorList>
            <person name="James T.Y."/>
            <person name="Pelin A."/>
            <person name="Bonen L."/>
            <person name="Ahrendt S."/>
            <person name="Sain D."/>
            <person name="Corradi N."/>
            <person name="Stajich J.E."/>
        </authorList>
    </citation>
    <scope>NUCLEOTIDE SEQUENCE [LARGE SCALE GENOMIC DNA]</scope>
    <source>
        <strain evidence="2 3">CSF55</strain>
    </source>
</reference>
<proteinExistence type="predicted"/>
<feature type="region of interest" description="Disordered" evidence="1">
    <location>
        <begin position="59"/>
        <end position="79"/>
    </location>
</feature>